<dbReference type="AlphaFoldDB" id="A0A7X1Z946"/>
<evidence type="ECO:0000313" key="1">
    <source>
        <dbReference type="EMBL" id="MQW40130.1"/>
    </source>
</evidence>
<proteinExistence type="predicted"/>
<dbReference type="Gene3D" id="3.30.1330.40">
    <property type="entry name" value="RutC-like"/>
    <property type="match status" value="1"/>
</dbReference>
<organism evidence="1 2">
    <name type="scientific">Lactococcus hircilactis</name>
    <dbReference type="NCBI Taxonomy" id="1494462"/>
    <lineage>
        <taxon>Bacteria</taxon>
        <taxon>Bacillati</taxon>
        <taxon>Bacillota</taxon>
        <taxon>Bacilli</taxon>
        <taxon>Lactobacillales</taxon>
        <taxon>Streptococcaceae</taxon>
        <taxon>Lactococcus</taxon>
    </lineage>
</organism>
<dbReference type="RefSeq" id="WP_153496788.1">
    <property type="nucleotide sequence ID" value="NZ_CAXYUY010000003.1"/>
</dbReference>
<comment type="caution">
    <text evidence="1">The sequence shown here is derived from an EMBL/GenBank/DDBJ whole genome shotgun (WGS) entry which is preliminary data.</text>
</comment>
<reference evidence="1 2" key="1">
    <citation type="submission" date="2019-10" db="EMBL/GenBank/DDBJ databases">
        <authorList>
            <person name="Dong K."/>
        </authorList>
    </citation>
    <scope>NUCLEOTIDE SEQUENCE [LARGE SCALE GENOMIC DNA]</scope>
    <source>
        <strain evidence="1 2">DSM 28960</strain>
    </source>
</reference>
<keyword evidence="2" id="KW-1185">Reference proteome</keyword>
<dbReference type="OrthoDB" id="9796680at2"/>
<sequence>MTTIIRKDGVSDWAHSGIIKAGDYYFVGYCSGNDQLDMKGQVATSLDELERKLKLFDLSLENVVQLNALLLDIWEIPIMEEVFKSRFLGDYPVRKSIQTNFAHQNLRFQCDAICYKSSDE</sequence>
<name>A0A7X1Z946_9LACT</name>
<dbReference type="SUPFAM" id="SSF55298">
    <property type="entry name" value="YjgF-like"/>
    <property type="match status" value="1"/>
</dbReference>
<gene>
    <name evidence="1" type="ORF">GHI93_09345</name>
</gene>
<accession>A0A7X1Z946</accession>
<evidence type="ECO:0000313" key="2">
    <source>
        <dbReference type="Proteomes" id="UP000439550"/>
    </source>
</evidence>
<dbReference type="Proteomes" id="UP000439550">
    <property type="component" value="Unassembled WGS sequence"/>
</dbReference>
<dbReference type="EMBL" id="WITJ01000012">
    <property type="protein sequence ID" value="MQW40130.1"/>
    <property type="molecule type" value="Genomic_DNA"/>
</dbReference>
<protein>
    <submittedName>
        <fullName evidence="1">RidA family protein</fullName>
    </submittedName>
</protein>
<dbReference type="InterPro" id="IPR035959">
    <property type="entry name" value="RutC-like_sf"/>
</dbReference>